<organism evidence="1 2">
    <name type="scientific">Ceratodon purpureus</name>
    <name type="common">Fire moss</name>
    <name type="synonym">Dicranum purpureum</name>
    <dbReference type="NCBI Taxonomy" id="3225"/>
    <lineage>
        <taxon>Eukaryota</taxon>
        <taxon>Viridiplantae</taxon>
        <taxon>Streptophyta</taxon>
        <taxon>Embryophyta</taxon>
        <taxon>Bryophyta</taxon>
        <taxon>Bryophytina</taxon>
        <taxon>Bryopsida</taxon>
        <taxon>Dicranidae</taxon>
        <taxon>Pseudoditrichales</taxon>
        <taxon>Ditrichaceae</taxon>
        <taxon>Ceratodon</taxon>
    </lineage>
</organism>
<proteinExistence type="predicted"/>
<dbReference type="EMBL" id="CM026426">
    <property type="protein sequence ID" value="KAG0572516.1"/>
    <property type="molecule type" value="Genomic_DNA"/>
</dbReference>
<comment type="caution">
    <text evidence="1">The sequence shown here is derived from an EMBL/GenBank/DDBJ whole genome shotgun (WGS) entry which is preliminary data.</text>
</comment>
<keyword evidence="2" id="KW-1185">Reference proteome</keyword>
<sequence>MCREFGIKIGIELRCGCFIEMEVKMAFFAGGFDEFYGDGCSALPGGKLGLLDDRHWMCQGQQQVHLQCTSCHSLLWQRSCQLRMMPQSILC</sequence>
<gene>
    <name evidence="1" type="ORF">KC19_VG101500</name>
</gene>
<dbReference type="Proteomes" id="UP000822688">
    <property type="component" value="Chromosome V"/>
</dbReference>
<reference evidence="1" key="1">
    <citation type="submission" date="2020-06" db="EMBL/GenBank/DDBJ databases">
        <title>WGS assembly of Ceratodon purpureus strain R40.</title>
        <authorList>
            <person name="Carey S.B."/>
            <person name="Jenkins J."/>
            <person name="Shu S."/>
            <person name="Lovell J.T."/>
            <person name="Sreedasyam A."/>
            <person name="Maumus F."/>
            <person name="Tiley G.P."/>
            <person name="Fernandez-Pozo N."/>
            <person name="Barry K."/>
            <person name="Chen C."/>
            <person name="Wang M."/>
            <person name="Lipzen A."/>
            <person name="Daum C."/>
            <person name="Saski C.A."/>
            <person name="Payton A.C."/>
            <person name="Mcbreen J.C."/>
            <person name="Conrad R.E."/>
            <person name="Kollar L.M."/>
            <person name="Olsson S."/>
            <person name="Huttunen S."/>
            <person name="Landis J.B."/>
            <person name="Wickett N.J."/>
            <person name="Johnson M.G."/>
            <person name="Rensing S.A."/>
            <person name="Grimwood J."/>
            <person name="Schmutz J."/>
            <person name="Mcdaniel S.F."/>
        </authorList>
    </citation>
    <scope>NUCLEOTIDE SEQUENCE</scope>
    <source>
        <strain evidence="1">R40</strain>
    </source>
</reference>
<evidence type="ECO:0000313" key="2">
    <source>
        <dbReference type="Proteomes" id="UP000822688"/>
    </source>
</evidence>
<name>A0A8T0HNW0_CERPU</name>
<protein>
    <submittedName>
        <fullName evidence="1">Uncharacterized protein</fullName>
    </submittedName>
</protein>
<dbReference type="AlphaFoldDB" id="A0A8T0HNW0"/>
<accession>A0A8T0HNW0</accession>
<evidence type="ECO:0000313" key="1">
    <source>
        <dbReference type="EMBL" id="KAG0572516.1"/>
    </source>
</evidence>